<dbReference type="SUPFAM" id="SSF52980">
    <property type="entry name" value="Restriction endonuclease-like"/>
    <property type="match status" value="1"/>
</dbReference>
<dbReference type="Proteomes" id="UP000320011">
    <property type="component" value="Unassembled WGS sequence"/>
</dbReference>
<keyword evidence="2" id="KW-0540">Nuclease</keyword>
<dbReference type="InterPro" id="IPR011335">
    <property type="entry name" value="Restrct_endonuc-II-like"/>
</dbReference>
<gene>
    <name evidence="2" type="ORF">FNH05_06005</name>
</gene>
<reference evidence="2 3" key="1">
    <citation type="submission" date="2019-07" db="EMBL/GenBank/DDBJ databases">
        <authorList>
            <person name="Duangmal K."/>
            <person name="Teo W.F.A."/>
        </authorList>
    </citation>
    <scope>NUCLEOTIDE SEQUENCE [LARGE SCALE GENOMIC DNA]</scope>
    <source>
        <strain evidence="2 3">TBRC 6029</strain>
    </source>
</reference>
<dbReference type="RefSeq" id="WP_144586268.1">
    <property type="nucleotide sequence ID" value="NZ_VJWX01000034.1"/>
</dbReference>
<dbReference type="PANTHER" id="PTHR35400:SF3">
    <property type="entry name" value="SLL1072 PROTEIN"/>
    <property type="match status" value="1"/>
</dbReference>
<reference evidence="2 3" key="2">
    <citation type="submission" date="2019-08" db="EMBL/GenBank/DDBJ databases">
        <title>Amycolatopsis acidicola sp. nov., isolated from peat swamp forest soil.</title>
        <authorList>
            <person name="Srisuk N."/>
        </authorList>
    </citation>
    <scope>NUCLEOTIDE SEQUENCE [LARGE SCALE GENOMIC DNA]</scope>
    <source>
        <strain evidence="2 3">TBRC 6029</strain>
    </source>
</reference>
<organism evidence="2 3">
    <name type="scientific">Amycolatopsis rhizosphaerae</name>
    <dbReference type="NCBI Taxonomy" id="2053003"/>
    <lineage>
        <taxon>Bacteria</taxon>
        <taxon>Bacillati</taxon>
        <taxon>Actinomycetota</taxon>
        <taxon>Actinomycetes</taxon>
        <taxon>Pseudonocardiales</taxon>
        <taxon>Pseudonocardiaceae</taxon>
        <taxon>Amycolatopsis</taxon>
    </lineage>
</organism>
<evidence type="ECO:0000259" key="1">
    <source>
        <dbReference type="Pfam" id="PF05685"/>
    </source>
</evidence>
<dbReference type="OrthoDB" id="3615205at2"/>
<dbReference type="EMBL" id="VJWX01000034">
    <property type="protein sequence ID" value="TVT59053.1"/>
    <property type="molecule type" value="Genomic_DNA"/>
</dbReference>
<accession>A0A558DDS8</accession>
<keyword evidence="2" id="KW-0378">Hydrolase</keyword>
<protein>
    <submittedName>
        <fullName evidence="2">Uma2 family endonuclease</fullName>
    </submittedName>
</protein>
<dbReference type="PANTHER" id="PTHR35400">
    <property type="entry name" value="SLR1083 PROTEIN"/>
    <property type="match status" value="1"/>
</dbReference>
<dbReference type="AlphaFoldDB" id="A0A558DDS8"/>
<keyword evidence="3" id="KW-1185">Reference proteome</keyword>
<keyword evidence="2" id="KW-0255">Endonuclease</keyword>
<evidence type="ECO:0000313" key="2">
    <source>
        <dbReference type="EMBL" id="TVT59053.1"/>
    </source>
</evidence>
<sequence>MGTIPVEFGSDWDALLRAWWELDVPEGWRAEILEGGVTVSPPPGNGHNLIADLAHRGLVRAVPVDWSVLQTLGVSIPGVKRLYEPDLVVVPRAELVARPDQVPVPAVLAKLAVEIVSRGNARTDRVEKLWAYAQAPVPLYLLIDRFDDEGPTVTLFSEPVDGHYRTVERVPFGDSITLPSPIDLVLDTKEF</sequence>
<feature type="domain" description="Putative restriction endonuclease" evidence="1">
    <location>
        <begin position="24"/>
        <end position="184"/>
    </location>
</feature>
<proteinExistence type="predicted"/>
<name>A0A558DDS8_9PSEU</name>
<dbReference type="InterPro" id="IPR008538">
    <property type="entry name" value="Uma2"/>
</dbReference>
<comment type="caution">
    <text evidence="2">The sequence shown here is derived from an EMBL/GenBank/DDBJ whole genome shotgun (WGS) entry which is preliminary data.</text>
</comment>
<dbReference type="InterPro" id="IPR012296">
    <property type="entry name" value="Nuclease_put_TT1808"/>
</dbReference>
<dbReference type="Pfam" id="PF05685">
    <property type="entry name" value="Uma2"/>
    <property type="match status" value="1"/>
</dbReference>
<dbReference type="GO" id="GO:0004519">
    <property type="term" value="F:endonuclease activity"/>
    <property type="evidence" value="ECO:0007669"/>
    <property type="project" value="UniProtKB-KW"/>
</dbReference>
<dbReference type="CDD" id="cd06260">
    <property type="entry name" value="DUF820-like"/>
    <property type="match status" value="1"/>
</dbReference>
<evidence type="ECO:0000313" key="3">
    <source>
        <dbReference type="Proteomes" id="UP000320011"/>
    </source>
</evidence>
<dbReference type="Gene3D" id="3.90.1570.10">
    <property type="entry name" value="tt1808, chain A"/>
    <property type="match status" value="1"/>
</dbReference>